<gene>
    <name evidence="3" type="primary">LOC104788915</name>
</gene>
<dbReference type="GeneID" id="104788915"/>
<feature type="compositionally biased region" description="Acidic residues" evidence="1">
    <location>
        <begin position="164"/>
        <end position="174"/>
    </location>
</feature>
<reference evidence="2" key="1">
    <citation type="journal article" date="2014" name="Nat. Commun.">
        <title>The emerging biofuel crop Camelina sativa retains a highly undifferentiated hexaploid genome structure.</title>
        <authorList>
            <person name="Kagale S."/>
            <person name="Koh C."/>
            <person name="Nixon J."/>
            <person name="Bollina V."/>
            <person name="Clarke W.E."/>
            <person name="Tuteja R."/>
            <person name="Spillane C."/>
            <person name="Robinson S.J."/>
            <person name="Links M.G."/>
            <person name="Clarke C."/>
            <person name="Higgins E.E."/>
            <person name="Huebert T."/>
            <person name="Sharpe A.G."/>
            <person name="Parkin I.A."/>
        </authorList>
    </citation>
    <scope>NUCLEOTIDE SEQUENCE [LARGE SCALE GENOMIC DNA]</scope>
    <source>
        <strain evidence="2">cv. DH55</strain>
    </source>
</reference>
<dbReference type="RefSeq" id="XP_010512982.2">
    <property type="nucleotide sequence ID" value="XM_010514680.2"/>
</dbReference>
<dbReference type="Proteomes" id="UP000694864">
    <property type="component" value="Chromosome 5"/>
</dbReference>
<feature type="compositionally biased region" description="Basic and acidic residues" evidence="1">
    <location>
        <begin position="147"/>
        <end position="163"/>
    </location>
</feature>
<evidence type="ECO:0000313" key="2">
    <source>
        <dbReference type="Proteomes" id="UP000694864"/>
    </source>
</evidence>
<feature type="region of interest" description="Disordered" evidence="1">
    <location>
        <begin position="47"/>
        <end position="129"/>
    </location>
</feature>
<evidence type="ECO:0000313" key="3">
    <source>
        <dbReference type="RefSeq" id="XP_010512982.2"/>
    </source>
</evidence>
<feature type="compositionally biased region" description="Polar residues" evidence="1">
    <location>
        <begin position="88"/>
        <end position="129"/>
    </location>
</feature>
<proteinExistence type="predicted"/>
<evidence type="ECO:0000256" key="1">
    <source>
        <dbReference type="SAM" id="MobiDB-lite"/>
    </source>
</evidence>
<protein>
    <submittedName>
        <fullName evidence="3">Gem-associated protein 2-like</fullName>
    </submittedName>
</protein>
<sequence>MMMMMMREDKVIDRNHNLSVNDIDLSLLRITSPRPYYDYSPSPSLLLPADEITPPPLKRASPVSDDSDQSKRRKLSPQEEPIFITSPLLFTSPENNQSSSSVHDPNLTSPVSEKQDTTPSASDTETMNKVNHCVEEMNRGETNYAYESHKEQEEVEEESHKDQEEVEEEEEEECGGGMRIERSGDGFVIRLKCNCRQAFRVLFSDHHLYFKPL</sequence>
<feature type="region of interest" description="Disordered" evidence="1">
    <location>
        <begin position="147"/>
        <end position="178"/>
    </location>
</feature>
<reference evidence="3" key="2">
    <citation type="submission" date="2025-08" db="UniProtKB">
        <authorList>
            <consortium name="RefSeq"/>
        </authorList>
    </citation>
    <scope>IDENTIFICATION</scope>
    <source>
        <tissue evidence="3">Leaf</tissue>
    </source>
</reference>
<accession>A0ABM0ZAZ7</accession>
<organism evidence="2 3">
    <name type="scientific">Camelina sativa</name>
    <name type="common">False flax</name>
    <name type="synonym">Myagrum sativum</name>
    <dbReference type="NCBI Taxonomy" id="90675"/>
    <lineage>
        <taxon>Eukaryota</taxon>
        <taxon>Viridiplantae</taxon>
        <taxon>Streptophyta</taxon>
        <taxon>Embryophyta</taxon>
        <taxon>Tracheophyta</taxon>
        <taxon>Spermatophyta</taxon>
        <taxon>Magnoliopsida</taxon>
        <taxon>eudicotyledons</taxon>
        <taxon>Gunneridae</taxon>
        <taxon>Pentapetalae</taxon>
        <taxon>rosids</taxon>
        <taxon>malvids</taxon>
        <taxon>Brassicales</taxon>
        <taxon>Brassicaceae</taxon>
        <taxon>Camelineae</taxon>
        <taxon>Camelina</taxon>
    </lineage>
</organism>
<name>A0ABM0ZAZ7_CAMSA</name>
<keyword evidence="2" id="KW-1185">Reference proteome</keyword>